<comment type="caution">
    <text evidence="4">The sequence shown here is derived from an EMBL/GenBank/DDBJ whole genome shotgun (WGS) entry which is preliminary data.</text>
</comment>
<evidence type="ECO:0000313" key="4">
    <source>
        <dbReference type="EMBL" id="OLQ14624.1"/>
    </source>
</evidence>
<dbReference type="SMART" id="SM00220">
    <property type="entry name" value="S_TKc"/>
    <property type="match status" value="1"/>
</dbReference>
<keyword evidence="2" id="KW-0067">ATP-binding</keyword>
<sequence length="378" mass="41478">MRAYDHHARYSSACYIVDGLSGEDMVKSTECMPDPQPRADTWASLCITQCSEGLPLIKAVLHASTVEQSWMPDFDSFCRESIPVIEQGRFKVEQVVRSFSEGSKAQIEIISDRSIGGRKLLAKRFPPTYLQDDPESFRTSDPCSCDDPWTEIFLAMRLGHGSSRVPGVVPCHGVYRDSREDVLLMLDWAPGGDLFQLAGNLGEPGPDREATASQVLCSLLEAVTALHRKGIAHGNVSAENAVLRMDGAEIQVALIDFAMALHDTDLSAVTGARGKLMYRAPETVGEHAIYDARTADLFACGVVGYVLATGTYPWQSTAGDCKAFAYVQKHGPRRFFEKRTLSVGASKVQISQVLSPHFQSVLASLIEPNPAKRRVPWE</sequence>
<evidence type="ECO:0000313" key="5">
    <source>
        <dbReference type="Proteomes" id="UP000186817"/>
    </source>
</evidence>
<dbReference type="Proteomes" id="UP000186817">
    <property type="component" value="Unassembled WGS sequence"/>
</dbReference>
<dbReference type="GO" id="GO:0004674">
    <property type="term" value="F:protein serine/threonine kinase activity"/>
    <property type="evidence" value="ECO:0007669"/>
    <property type="project" value="TreeGrafter"/>
</dbReference>
<dbReference type="PANTHER" id="PTHR24346">
    <property type="entry name" value="MAP/MICROTUBULE AFFINITY-REGULATING KINASE"/>
    <property type="match status" value="1"/>
</dbReference>
<dbReference type="InterPro" id="IPR011009">
    <property type="entry name" value="Kinase-like_dom_sf"/>
</dbReference>
<dbReference type="Pfam" id="PF00069">
    <property type="entry name" value="Pkinase"/>
    <property type="match status" value="1"/>
</dbReference>
<keyword evidence="1" id="KW-0547">Nucleotide-binding</keyword>
<reference evidence="4 5" key="1">
    <citation type="submission" date="2016-02" db="EMBL/GenBank/DDBJ databases">
        <title>Genome analysis of coral dinoflagellate symbionts highlights evolutionary adaptations to a symbiotic lifestyle.</title>
        <authorList>
            <person name="Aranda M."/>
            <person name="Li Y."/>
            <person name="Liew Y.J."/>
            <person name="Baumgarten S."/>
            <person name="Simakov O."/>
            <person name="Wilson M."/>
            <person name="Piel J."/>
            <person name="Ashoor H."/>
            <person name="Bougouffa S."/>
            <person name="Bajic V.B."/>
            <person name="Ryu T."/>
            <person name="Ravasi T."/>
            <person name="Bayer T."/>
            <person name="Micklem G."/>
            <person name="Kim H."/>
            <person name="Bhak J."/>
            <person name="Lajeunesse T.C."/>
            <person name="Voolstra C.R."/>
        </authorList>
    </citation>
    <scope>NUCLEOTIDE SEQUENCE [LARGE SCALE GENOMIC DNA]</scope>
    <source>
        <strain evidence="4 5">CCMP2467</strain>
    </source>
</reference>
<proteinExistence type="predicted"/>
<keyword evidence="5" id="KW-1185">Reference proteome</keyword>
<dbReference type="InterPro" id="IPR000719">
    <property type="entry name" value="Prot_kinase_dom"/>
</dbReference>
<dbReference type="OrthoDB" id="6513151at2759"/>
<dbReference type="PANTHER" id="PTHR24346:SF75">
    <property type="entry name" value="AURORA KINASE"/>
    <property type="match status" value="1"/>
</dbReference>
<dbReference type="PROSITE" id="PS50011">
    <property type="entry name" value="PROTEIN_KINASE_DOM"/>
    <property type="match status" value="1"/>
</dbReference>
<keyword evidence="4" id="KW-0418">Kinase</keyword>
<feature type="domain" description="Protein kinase" evidence="3">
    <location>
        <begin position="93"/>
        <end position="378"/>
    </location>
</feature>
<accession>A0A1Q9F4K3</accession>
<evidence type="ECO:0000256" key="2">
    <source>
        <dbReference type="ARBA" id="ARBA00022840"/>
    </source>
</evidence>
<organism evidence="4 5">
    <name type="scientific">Symbiodinium microadriaticum</name>
    <name type="common">Dinoflagellate</name>
    <name type="synonym">Zooxanthella microadriatica</name>
    <dbReference type="NCBI Taxonomy" id="2951"/>
    <lineage>
        <taxon>Eukaryota</taxon>
        <taxon>Sar</taxon>
        <taxon>Alveolata</taxon>
        <taxon>Dinophyceae</taxon>
        <taxon>Suessiales</taxon>
        <taxon>Symbiodiniaceae</taxon>
        <taxon>Symbiodinium</taxon>
    </lineage>
</organism>
<evidence type="ECO:0000259" key="3">
    <source>
        <dbReference type="PROSITE" id="PS50011"/>
    </source>
</evidence>
<dbReference type="SUPFAM" id="SSF56112">
    <property type="entry name" value="Protein kinase-like (PK-like)"/>
    <property type="match status" value="1"/>
</dbReference>
<name>A0A1Q9F4K3_SYMMI</name>
<gene>
    <name evidence="4" type="primary">Dapk2</name>
    <name evidence="4" type="ORF">AK812_SmicGene1226</name>
</gene>
<dbReference type="GO" id="GO:0005524">
    <property type="term" value="F:ATP binding"/>
    <property type="evidence" value="ECO:0007669"/>
    <property type="project" value="UniProtKB-KW"/>
</dbReference>
<protein>
    <submittedName>
        <fullName evidence="4">Death-associated protein kinase 2</fullName>
    </submittedName>
</protein>
<dbReference type="AlphaFoldDB" id="A0A1Q9F4K3"/>
<dbReference type="GO" id="GO:0035556">
    <property type="term" value="P:intracellular signal transduction"/>
    <property type="evidence" value="ECO:0007669"/>
    <property type="project" value="TreeGrafter"/>
</dbReference>
<evidence type="ECO:0000256" key="1">
    <source>
        <dbReference type="ARBA" id="ARBA00022741"/>
    </source>
</evidence>
<keyword evidence="4" id="KW-0808">Transferase</keyword>
<dbReference type="GO" id="GO:0005737">
    <property type="term" value="C:cytoplasm"/>
    <property type="evidence" value="ECO:0007669"/>
    <property type="project" value="TreeGrafter"/>
</dbReference>
<dbReference type="EMBL" id="LSRX01000013">
    <property type="protein sequence ID" value="OLQ14624.1"/>
    <property type="molecule type" value="Genomic_DNA"/>
</dbReference>
<dbReference type="Gene3D" id="1.10.510.10">
    <property type="entry name" value="Transferase(Phosphotransferase) domain 1"/>
    <property type="match status" value="1"/>
</dbReference>